<reference evidence="3" key="1">
    <citation type="journal article" date="2013" name="Genetics">
        <title>The draft genome and transcriptome of Panagrellus redivivus are shaped by the harsh demands of a free-living lifestyle.</title>
        <authorList>
            <person name="Srinivasan J."/>
            <person name="Dillman A.R."/>
            <person name="Macchietto M.G."/>
            <person name="Heikkinen L."/>
            <person name="Lakso M."/>
            <person name="Fracchia K.M."/>
            <person name="Antoshechkin I."/>
            <person name="Mortazavi A."/>
            <person name="Wong G."/>
            <person name="Sternberg P.W."/>
        </authorList>
    </citation>
    <scope>NUCLEOTIDE SEQUENCE [LARGE SCALE GENOMIC DNA]</scope>
    <source>
        <strain evidence="3">MT8872</strain>
    </source>
</reference>
<dbReference type="Gene3D" id="2.60.210.10">
    <property type="entry name" value="Apoptosis, Tumor Necrosis Factor Receptor Associated Protein 2, Chain A"/>
    <property type="match status" value="1"/>
</dbReference>
<dbReference type="PANTHER" id="PTHR26379:SF187">
    <property type="entry name" value="OS07G0655300 PROTEIN"/>
    <property type="match status" value="1"/>
</dbReference>
<dbReference type="AlphaFoldDB" id="A0A7E4VUP6"/>
<feature type="domain" description="BTB" evidence="1">
    <location>
        <begin position="152"/>
        <end position="218"/>
    </location>
</feature>
<dbReference type="PANTHER" id="PTHR26379">
    <property type="entry name" value="BTB/POZ AND MATH DOMAIN-CONTAINING PROTEIN 1"/>
    <property type="match status" value="1"/>
</dbReference>
<evidence type="ECO:0000259" key="1">
    <source>
        <dbReference type="PROSITE" id="PS50097"/>
    </source>
</evidence>
<dbReference type="PROSITE" id="PS50097">
    <property type="entry name" value="BTB"/>
    <property type="match status" value="1"/>
</dbReference>
<dbReference type="CDD" id="cd18186">
    <property type="entry name" value="BTB_POZ_ZBTB_KLHL-like"/>
    <property type="match status" value="1"/>
</dbReference>
<dbReference type="InterPro" id="IPR000210">
    <property type="entry name" value="BTB/POZ_dom"/>
</dbReference>
<dbReference type="CDD" id="cd00121">
    <property type="entry name" value="MATH"/>
    <property type="match status" value="1"/>
</dbReference>
<dbReference type="Proteomes" id="UP000492821">
    <property type="component" value="Unassembled WGS sequence"/>
</dbReference>
<feature type="domain" description="MATH" evidence="2">
    <location>
        <begin position="11"/>
        <end position="128"/>
    </location>
</feature>
<accession>A0A7E4VUP6</accession>
<organism evidence="3 4">
    <name type="scientific">Panagrellus redivivus</name>
    <name type="common">Microworm</name>
    <dbReference type="NCBI Taxonomy" id="6233"/>
    <lineage>
        <taxon>Eukaryota</taxon>
        <taxon>Metazoa</taxon>
        <taxon>Ecdysozoa</taxon>
        <taxon>Nematoda</taxon>
        <taxon>Chromadorea</taxon>
        <taxon>Rhabditida</taxon>
        <taxon>Tylenchina</taxon>
        <taxon>Panagrolaimomorpha</taxon>
        <taxon>Panagrolaimoidea</taxon>
        <taxon>Panagrolaimidae</taxon>
        <taxon>Panagrellus</taxon>
    </lineage>
</organism>
<dbReference type="SUPFAM" id="SSF54695">
    <property type="entry name" value="POZ domain"/>
    <property type="match status" value="1"/>
</dbReference>
<dbReference type="Gene3D" id="3.30.710.10">
    <property type="entry name" value="Potassium Channel Kv1.1, Chain A"/>
    <property type="match status" value="1"/>
</dbReference>
<evidence type="ECO:0000313" key="3">
    <source>
        <dbReference type="Proteomes" id="UP000492821"/>
    </source>
</evidence>
<dbReference type="SMART" id="SM00225">
    <property type="entry name" value="BTB"/>
    <property type="match status" value="1"/>
</dbReference>
<proteinExistence type="predicted"/>
<dbReference type="WBParaSite" id="Pan_g3476.t1">
    <property type="protein sequence ID" value="Pan_g3476.t1"/>
    <property type="gene ID" value="Pan_g3476"/>
</dbReference>
<protein>
    <submittedName>
        <fullName evidence="4">BTB domain-containing protein</fullName>
    </submittedName>
</protein>
<dbReference type="InterPro" id="IPR008974">
    <property type="entry name" value="TRAF-like"/>
</dbReference>
<dbReference type="InterPro" id="IPR011333">
    <property type="entry name" value="SKP1/BTB/POZ_sf"/>
</dbReference>
<keyword evidence="3" id="KW-1185">Reference proteome</keyword>
<dbReference type="InterPro" id="IPR045005">
    <property type="entry name" value="BPM1-6"/>
</dbReference>
<evidence type="ECO:0000259" key="2">
    <source>
        <dbReference type="PROSITE" id="PS50144"/>
    </source>
</evidence>
<dbReference type="Gene3D" id="1.25.40.420">
    <property type="match status" value="1"/>
</dbReference>
<dbReference type="Pfam" id="PF22486">
    <property type="entry name" value="MATH_2"/>
    <property type="match status" value="1"/>
</dbReference>
<reference evidence="4" key="2">
    <citation type="submission" date="2020-10" db="UniProtKB">
        <authorList>
            <consortium name="WormBaseParasite"/>
        </authorList>
    </citation>
    <scope>IDENTIFICATION</scope>
</reference>
<dbReference type="InterPro" id="IPR002083">
    <property type="entry name" value="MATH/TRAF_dom"/>
</dbReference>
<dbReference type="GO" id="GO:0016567">
    <property type="term" value="P:protein ubiquitination"/>
    <property type="evidence" value="ECO:0007669"/>
    <property type="project" value="InterPro"/>
</dbReference>
<sequence>MALSKPVVPIKDSITFTLNEADLTGKKVGEELRTMARDVPSMNGVQWWIDYYPAGEDEDCKNHLSVFLVTSAAVSATFRFKIDHSCIHQSFTQTFGQEKTNYGPPKFASHEELHPLFVNGKLWITCEVEFYVSVPFACLAPRLAQHCGHVPVDFEIVVGSNRLQVHKSLLSLMSPVFHAMLAPNSAGVPFKVDIKGFDFETVKATIDFCYGREMETPSVETVVAMLRFAYHYGIKCVTVQLERMARLGLSTETFYTIVRYAYQCSNDALFDDCCDFFENNQSDVVATEKFKTLSLPLVTRLLKWTFGLKTQFDILRHAHANRIDFILDPLEQPIIEALSLDTFCDTVKYAWDCSRDDLKVSCAKFFNDNQAEIRKMKNFINLPPATTHGVLKLGYELL</sequence>
<dbReference type="Pfam" id="PF00651">
    <property type="entry name" value="BTB"/>
    <property type="match status" value="1"/>
</dbReference>
<name>A0A7E4VUP6_PANRE</name>
<dbReference type="PROSITE" id="PS50144">
    <property type="entry name" value="MATH"/>
    <property type="match status" value="1"/>
</dbReference>
<dbReference type="SUPFAM" id="SSF49599">
    <property type="entry name" value="TRAF domain-like"/>
    <property type="match status" value="1"/>
</dbReference>
<evidence type="ECO:0000313" key="4">
    <source>
        <dbReference type="WBParaSite" id="Pan_g3476.t1"/>
    </source>
</evidence>